<keyword evidence="12" id="KW-0902">Two-component regulatory system</keyword>
<gene>
    <name evidence="17" type="ORF">PTI45_00274</name>
</gene>
<dbReference type="PANTHER" id="PTHR34220">
    <property type="entry name" value="SENSOR HISTIDINE KINASE YPDA"/>
    <property type="match status" value="1"/>
</dbReference>
<evidence type="ECO:0000256" key="10">
    <source>
        <dbReference type="ARBA" id="ARBA00022840"/>
    </source>
</evidence>
<comment type="catalytic activity">
    <reaction evidence="1">
        <text>ATP + protein L-histidine = ADP + protein N-phospho-L-histidine.</text>
        <dbReference type="EC" id="2.7.13.3"/>
    </reaction>
</comment>
<dbReference type="Proteomes" id="UP000094578">
    <property type="component" value="Unassembled WGS sequence"/>
</dbReference>
<feature type="domain" description="Histidine kinase" evidence="15">
    <location>
        <begin position="479"/>
        <end position="588"/>
    </location>
</feature>
<organism evidence="17 18">
    <name type="scientific">Paenibacillus nuruki</name>
    <dbReference type="NCBI Taxonomy" id="1886670"/>
    <lineage>
        <taxon>Bacteria</taxon>
        <taxon>Bacillati</taxon>
        <taxon>Bacillota</taxon>
        <taxon>Bacilli</taxon>
        <taxon>Bacillales</taxon>
        <taxon>Paenibacillaceae</taxon>
        <taxon>Paenibacillus</taxon>
    </lineage>
</organism>
<dbReference type="PROSITE" id="PS50885">
    <property type="entry name" value="HAMP"/>
    <property type="match status" value="1"/>
</dbReference>
<dbReference type="SMART" id="SM00387">
    <property type="entry name" value="HATPase_c"/>
    <property type="match status" value="1"/>
</dbReference>
<sequence length="625" mass="70404">MSRSLHSIHNRLFILFLFCMAGIVLLVSILFYNRTTTQFHEKLGEIAQKNVSQTVGLLDLLLGSYDSLSKSISANVDIVRLLGQKSASSPQVEYINQNYITTIMGAIYFSRDDLVGIHVIGENGKIYDYSNSMNVIDPEYTKSSWYQQISGSSGQMVWLGVFPHSIIDQVEDQPVFAFGRPIFNLNEQHQIGIVLIEARADTFLTAMNNLKLGPHSEVNIVTGDGKHIPTSIEPNSKPGTIPPHISLPQIPGQVNVQQNNSRLIAASKLGTTNWTIVSSTPDRDLNVELTQTKRYLFIVVTVLIVVSALIAFIVSRTISSPLKRLIREMKQVENGNFRGMVTVTSYEEINSLVLSFNHMVARIEELIERVKVSSVSEKNAELHALQSQVNPHFLYNTLDMIYWMLDEKGNDELGDVVLSLSHMFRYSSHWEDHALVTLREEIEQINHYLTIILIRLDGRLSVEIDVEEQWMDLHVPKMLLQPIIENAVKHGLEALDRPGILRVRAIPDRKYLNIIISDNGKGMNESTLERLRDSLLRPTDPVHRERKSIGLQNLHQRLSHMFGITHGIQIESSLGTGTAVKLVLPLSDQSSLLSLSAQTIESEYSDQPISIHKGGIVRAHSDYRR</sequence>
<evidence type="ECO:0000259" key="16">
    <source>
        <dbReference type="PROSITE" id="PS50885"/>
    </source>
</evidence>
<dbReference type="AlphaFoldDB" id="A0A1E3L9T3"/>
<dbReference type="Pfam" id="PF00672">
    <property type="entry name" value="HAMP"/>
    <property type="match status" value="1"/>
</dbReference>
<keyword evidence="9 17" id="KW-0418">Kinase</keyword>
<dbReference type="STRING" id="1886670.PTI45_00274"/>
<dbReference type="CDD" id="cd06225">
    <property type="entry name" value="HAMP"/>
    <property type="match status" value="1"/>
</dbReference>
<keyword evidence="5" id="KW-0597">Phosphoprotein</keyword>
<dbReference type="PANTHER" id="PTHR34220:SF11">
    <property type="entry name" value="SENSOR PROTEIN KINASE HPTS"/>
    <property type="match status" value="1"/>
</dbReference>
<evidence type="ECO:0000256" key="9">
    <source>
        <dbReference type="ARBA" id="ARBA00022777"/>
    </source>
</evidence>
<dbReference type="GO" id="GO:0005524">
    <property type="term" value="F:ATP binding"/>
    <property type="evidence" value="ECO:0007669"/>
    <property type="project" value="UniProtKB-KW"/>
</dbReference>
<dbReference type="InterPro" id="IPR005467">
    <property type="entry name" value="His_kinase_dom"/>
</dbReference>
<dbReference type="InterPro" id="IPR050640">
    <property type="entry name" value="Bact_2-comp_sensor_kinase"/>
</dbReference>
<evidence type="ECO:0000256" key="7">
    <source>
        <dbReference type="ARBA" id="ARBA00022692"/>
    </source>
</evidence>
<dbReference type="EC" id="2.7.13.3" evidence="3"/>
<dbReference type="PROSITE" id="PS50109">
    <property type="entry name" value="HIS_KIN"/>
    <property type="match status" value="1"/>
</dbReference>
<evidence type="ECO:0000256" key="6">
    <source>
        <dbReference type="ARBA" id="ARBA00022679"/>
    </source>
</evidence>
<dbReference type="SMART" id="SM00304">
    <property type="entry name" value="HAMP"/>
    <property type="match status" value="1"/>
</dbReference>
<keyword evidence="18" id="KW-1185">Reference proteome</keyword>
<proteinExistence type="predicted"/>
<dbReference type="SUPFAM" id="SSF55874">
    <property type="entry name" value="ATPase domain of HSP90 chaperone/DNA topoisomerase II/histidine kinase"/>
    <property type="match status" value="1"/>
</dbReference>
<keyword evidence="11 14" id="KW-1133">Transmembrane helix</keyword>
<dbReference type="CDD" id="cd18773">
    <property type="entry name" value="PDC1_HK_sensor"/>
    <property type="match status" value="1"/>
</dbReference>
<evidence type="ECO:0000256" key="13">
    <source>
        <dbReference type="ARBA" id="ARBA00023136"/>
    </source>
</evidence>
<evidence type="ECO:0000256" key="11">
    <source>
        <dbReference type="ARBA" id="ARBA00022989"/>
    </source>
</evidence>
<keyword evidence="6 17" id="KW-0808">Transferase</keyword>
<dbReference type="EMBL" id="MDER01000012">
    <property type="protein sequence ID" value="ODP30341.1"/>
    <property type="molecule type" value="Genomic_DNA"/>
</dbReference>
<dbReference type="InterPro" id="IPR003660">
    <property type="entry name" value="HAMP_dom"/>
</dbReference>
<keyword evidence="8" id="KW-0547">Nucleotide-binding</keyword>
<evidence type="ECO:0000256" key="3">
    <source>
        <dbReference type="ARBA" id="ARBA00012438"/>
    </source>
</evidence>
<comment type="caution">
    <text evidence="17">The sequence shown here is derived from an EMBL/GenBank/DDBJ whole genome shotgun (WGS) entry which is preliminary data.</text>
</comment>
<keyword evidence="10" id="KW-0067">ATP-binding</keyword>
<evidence type="ECO:0000256" key="8">
    <source>
        <dbReference type="ARBA" id="ARBA00022741"/>
    </source>
</evidence>
<evidence type="ECO:0000256" key="5">
    <source>
        <dbReference type="ARBA" id="ARBA00022553"/>
    </source>
</evidence>
<evidence type="ECO:0000313" key="17">
    <source>
        <dbReference type="EMBL" id="ODP30341.1"/>
    </source>
</evidence>
<dbReference type="PATRIC" id="fig|1886670.3.peg.284"/>
<reference evidence="17 18" key="1">
    <citation type="submission" date="2016-08" db="EMBL/GenBank/DDBJ databases">
        <title>Genome sequencing of Paenibacillus sp. TI45-13ar, isolated from Korean traditional nuruk.</title>
        <authorList>
            <person name="Kim S.-J."/>
        </authorList>
    </citation>
    <scope>NUCLEOTIDE SEQUENCE [LARGE SCALE GENOMIC DNA]</scope>
    <source>
        <strain evidence="17 18">TI45-13ar</strain>
    </source>
</reference>
<evidence type="ECO:0000256" key="4">
    <source>
        <dbReference type="ARBA" id="ARBA00022475"/>
    </source>
</evidence>
<protein>
    <recommendedName>
        <fullName evidence="3">histidine kinase</fullName>
        <ecNumber evidence="3">2.7.13.3</ecNumber>
    </recommendedName>
</protein>
<evidence type="ECO:0000256" key="12">
    <source>
        <dbReference type="ARBA" id="ARBA00023012"/>
    </source>
</evidence>
<evidence type="ECO:0000259" key="15">
    <source>
        <dbReference type="PROSITE" id="PS50109"/>
    </source>
</evidence>
<comment type="subcellular location">
    <subcellularLocation>
        <location evidence="2">Cell membrane</location>
        <topology evidence="2">Multi-pass membrane protein</topology>
    </subcellularLocation>
</comment>
<dbReference type="RefSeq" id="WP_425415561.1">
    <property type="nucleotide sequence ID" value="NZ_MDER01000012.1"/>
</dbReference>
<keyword evidence="7 14" id="KW-0812">Transmembrane</keyword>
<dbReference type="Gene3D" id="3.30.565.10">
    <property type="entry name" value="Histidine kinase-like ATPase, C-terminal domain"/>
    <property type="match status" value="1"/>
</dbReference>
<dbReference type="Gene3D" id="6.10.340.10">
    <property type="match status" value="1"/>
</dbReference>
<evidence type="ECO:0000256" key="1">
    <source>
        <dbReference type="ARBA" id="ARBA00000085"/>
    </source>
</evidence>
<evidence type="ECO:0000256" key="2">
    <source>
        <dbReference type="ARBA" id="ARBA00004651"/>
    </source>
</evidence>
<keyword evidence="13 14" id="KW-0472">Membrane</keyword>
<evidence type="ECO:0000313" key="18">
    <source>
        <dbReference type="Proteomes" id="UP000094578"/>
    </source>
</evidence>
<dbReference type="InterPro" id="IPR010559">
    <property type="entry name" value="Sig_transdc_His_kin_internal"/>
</dbReference>
<dbReference type="GO" id="GO:0000155">
    <property type="term" value="F:phosphorelay sensor kinase activity"/>
    <property type="evidence" value="ECO:0007669"/>
    <property type="project" value="InterPro"/>
</dbReference>
<dbReference type="InterPro" id="IPR036890">
    <property type="entry name" value="HATPase_C_sf"/>
</dbReference>
<dbReference type="SUPFAM" id="SSF158472">
    <property type="entry name" value="HAMP domain-like"/>
    <property type="match status" value="1"/>
</dbReference>
<accession>A0A1E3L9T3</accession>
<feature type="transmembrane region" description="Helical" evidence="14">
    <location>
        <begin position="12"/>
        <end position="32"/>
    </location>
</feature>
<name>A0A1E3L9T3_9BACL</name>
<dbReference type="Pfam" id="PF02518">
    <property type="entry name" value="HATPase_c"/>
    <property type="match status" value="1"/>
</dbReference>
<keyword evidence="4" id="KW-1003">Cell membrane</keyword>
<feature type="transmembrane region" description="Helical" evidence="14">
    <location>
        <begin position="295"/>
        <end position="314"/>
    </location>
</feature>
<evidence type="ECO:0000256" key="14">
    <source>
        <dbReference type="SAM" id="Phobius"/>
    </source>
</evidence>
<dbReference type="InterPro" id="IPR003594">
    <property type="entry name" value="HATPase_dom"/>
</dbReference>
<feature type="domain" description="HAMP" evidence="16">
    <location>
        <begin position="316"/>
        <end position="368"/>
    </location>
</feature>
<dbReference type="GO" id="GO:0005886">
    <property type="term" value="C:plasma membrane"/>
    <property type="evidence" value="ECO:0007669"/>
    <property type="project" value="UniProtKB-SubCell"/>
</dbReference>
<dbReference type="Pfam" id="PF06580">
    <property type="entry name" value="His_kinase"/>
    <property type="match status" value="1"/>
</dbReference>